<keyword evidence="3" id="KW-1185">Reference proteome</keyword>
<accession>A0A5C4ND21</accession>
<organism evidence="2 3">
    <name type="scientific">Rubellimicrobium roseum</name>
    <dbReference type="NCBI Taxonomy" id="687525"/>
    <lineage>
        <taxon>Bacteria</taxon>
        <taxon>Pseudomonadati</taxon>
        <taxon>Pseudomonadota</taxon>
        <taxon>Alphaproteobacteria</taxon>
        <taxon>Rhodobacterales</taxon>
        <taxon>Roseobacteraceae</taxon>
        <taxon>Rubellimicrobium</taxon>
    </lineage>
</organism>
<dbReference type="SUPFAM" id="SSF52266">
    <property type="entry name" value="SGNH hydrolase"/>
    <property type="match status" value="1"/>
</dbReference>
<dbReference type="AlphaFoldDB" id="A0A5C4ND21"/>
<evidence type="ECO:0000259" key="1">
    <source>
        <dbReference type="Pfam" id="PF13472"/>
    </source>
</evidence>
<dbReference type="CDD" id="cd01839">
    <property type="entry name" value="SGNH_arylesterase_like"/>
    <property type="match status" value="1"/>
</dbReference>
<dbReference type="InterPro" id="IPR036514">
    <property type="entry name" value="SGNH_hydro_sf"/>
</dbReference>
<gene>
    <name evidence="2" type="ORF">FHG71_10310</name>
</gene>
<dbReference type="RefSeq" id="WP_139081568.1">
    <property type="nucleotide sequence ID" value="NZ_VDFV01000011.1"/>
</dbReference>
<name>A0A5C4ND21_9RHOB</name>
<dbReference type="GO" id="GO:0016788">
    <property type="term" value="F:hydrolase activity, acting on ester bonds"/>
    <property type="evidence" value="ECO:0007669"/>
    <property type="project" value="UniProtKB-ARBA"/>
</dbReference>
<evidence type="ECO:0000313" key="3">
    <source>
        <dbReference type="Proteomes" id="UP000305709"/>
    </source>
</evidence>
<dbReference type="Pfam" id="PF13472">
    <property type="entry name" value="Lipase_GDSL_2"/>
    <property type="match status" value="1"/>
</dbReference>
<reference evidence="2 3" key="1">
    <citation type="submission" date="2019-06" db="EMBL/GenBank/DDBJ databases">
        <authorList>
            <person name="Jiang L."/>
        </authorList>
    </citation>
    <scope>NUCLEOTIDE SEQUENCE [LARGE SCALE GENOMIC DNA]</scope>
    <source>
        <strain evidence="2 3">YIM 48858</strain>
    </source>
</reference>
<dbReference type="Gene3D" id="3.40.50.1110">
    <property type="entry name" value="SGNH hydrolase"/>
    <property type="match status" value="1"/>
</dbReference>
<evidence type="ECO:0000313" key="2">
    <source>
        <dbReference type="EMBL" id="TNC71805.1"/>
    </source>
</evidence>
<proteinExistence type="predicted"/>
<protein>
    <submittedName>
        <fullName evidence="2">Lipolytic enzyme, G-D-S-L</fullName>
    </submittedName>
</protein>
<feature type="domain" description="SGNH hydrolase-type esterase" evidence="1">
    <location>
        <begin position="6"/>
        <end position="197"/>
    </location>
</feature>
<dbReference type="Proteomes" id="UP000305709">
    <property type="component" value="Unassembled WGS sequence"/>
</dbReference>
<dbReference type="OrthoDB" id="164654at2"/>
<dbReference type="EMBL" id="VDFV01000011">
    <property type="protein sequence ID" value="TNC71805.1"/>
    <property type="molecule type" value="Genomic_DNA"/>
</dbReference>
<dbReference type="InterPro" id="IPR013830">
    <property type="entry name" value="SGNH_hydro"/>
</dbReference>
<comment type="caution">
    <text evidence="2">The sequence shown here is derived from an EMBL/GenBank/DDBJ whole genome shotgun (WGS) entry which is preliminary data.</text>
</comment>
<sequence length="210" mass="22341">MPILLCFGDSNTHGTPPIVTRGEYARFDADTRWPRVAARRLPGWEVVEEGLPGRTAQFPDPVMGAHMDGREGIKIALQSHGPIDAMTLLLGTNDVKTRFGATPEKVAAGIAGLLDIAMGPEMQTRHGGFRVLLICPPPVLEQGPIASEFTGARAVSRQLAPLYRALAEARGAAFLDAAEVIEVSPQDGIHFEAEAHHALGAVVAEVVGKL</sequence>